<keyword evidence="5" id="KW-1185">Reference proteome</keyword>
<feature type="domain" description="DUF6443" evidence="3">
    <location>
        <begin position="1194"/>
        <end position="1325"/>
    </location>
</feature>
<proteinExistence type="predicted"/>
<evidence type="ECO:0000313" key="4">
    <source>
        <dbReference type="EMBL" id="AWI25512.1"/>
    </source>
</evidence>
<feature type="signal peptide" evidence="2">
    <location>
        <begin position="1"/>
        <end position="25"/>
    </location>
</feature>
<feature type="region of interest" description="Disordered" evidence="1">
    <location>
        <begin position="1871"/>
        <end position="1893"/>
    </location>
</feature>
<gene>
    <name evidence="4" type="ORF">HYN49_06155</name>
</gene>
<dbReference type="OrthoDB" id="2972467at2"/>
<dbReference type="PANTHER" id="PTHR32305:SF15">
    <property type="entry name" value="PROTEIN RHSA-RELATED"/>
    <property type="match status" value="1"/>
</dbReference>
<dbReference type="PANTHER" id="PTHR32305">
    <property type="match status" value="1"/>
</dbReference>
<evidence type="ECO:0000256" key="2">
    <source>
        <dbReference type="SAM" id="SignalP"/>
    </source>
</evidence>
<dbReference type="InterPro" id="IPR045619">
    <property type="entry name" value="DUF6443"/>
</dbReference>
<dbReference type="Pfam" id="PF20041">
    <property type="entry name" value="DUF6443"/>
    <property type="match status" value="1"/>
</dbReference>
<evidence type="ECO:0000313" key="5">
    <source>
        <dbReference type="Proteomes" id="UP000244937"/>
    </source>
</evidence>
<dbReference type="InterPro" id="IPR050708">
    <property type="entry name" value="T6SS_VgrG/RHS"/>
</dbReference>
<keyword evidence="2" id="KW-0732">Signal</keyword>
<evidence type="ECO:0000259" key="3">
    <source>
        <dbReference type="Pfam" id="PF20041"/>
    </source>
</evidence>
<feature type="compositionally biased region" description="Polar residues" evidence="1">
    <location>
        <begin position="1877"/>
        <end position="1888"/>
    </location>
</feature>
<dbReference type="InterPro" id="IPR022385">
    <property type="entry name" value="Rhs_assc_core"/>
</dbReference>
<organism evidence="4 5">
    <name type="scientific">Flavobacterium pallidum</name>
    <dbReference type="NCBI Taxonomy" id="2172098"/>
    <lineage>
        <taxon>Bacteria</taxon>
        <taxon>Pseudomonadati</taxon>
        <taxon>Bacteroidota</taxon>
        <taxon>Flavobacteriia</taxon>
        <taxon>Flavobacteriales</taxon>
        <taxon>Flavobacteriaceae</taxon>
        <taxon>Flavobacterium</taxon>
    </lineage>
</organism>
<dbReference type="NCBIfam" id="TIGR03696">
    <property type="entry name" value="Rhs_assc_core"/>
    <property type="match status" value="1"/>
</dbReference>
<protein>
    <recommendedName>
        <fullName evidence="3">DUF6443 domain-containing protein</fullName>
    </recommendedName>
</protein>
<feature type="chain" id="PRO_5015453068" description="DUF6443 domain-containing protein" evidence="2">
    <location>
        <begin position="26"/>
        <end position="2379"/>
    </location>
</feature>
<dbReference type="Gene3D" id="2.180.10.10">
    <property type="entry name" value="RHS repeat-associated core"/>
    <property type="match status" value="1"/>
</dbReference>
<dbReference type="RefSeq" id="WP_108903301.1">
    <property type="nucleotide sequence ID" value="NZ_CP029187.1"/>
</dbReference>
<dbReference type="Proteomes" id="UP000244937">
    <property type="component" value="Chromosome"/>
</dbReference>
<name>A0A2S1SGN5_9FLAO</name>
<dbReference type="EMBL" id="CP029187">
    <property type="protein sequence ID" value="AWI25512.1"/>
    <property type="molecule type" value="Genomic_DNA"/>
</dbReference>
<evidence type="ECO:0000256" key="1">
    <source>
        <dbReference type="SAM" id="MobiDB-lite"/>
    </source>
</evidence>
<dbReference type="KEGG" id="fpal:HYN49_06155"/>
<reference evidence="4 5" key="1">
    <citation type="submission" date="2018-05" db="EMBL/GenBank/DDBJ databases">
        <title>Genome sequencing of Flavobacterium sp. HYN0049.</title>
        <authorList>
            <person name="Yi H."/>
            <person name="Baek C."/>
        </authorList>
    </citation>
    <scope>NUCLEOTIDE SEQUENCE [LARGE SCALE GENOMIC DNA]</scope>
    <source>
        <strain evidence="4 5">HYN0049</strain>
    </source>
</reference>
<sequence length="2379" mass="266946">MKTIQSIIQKAALIAVLFTTLLSNAQELATMPSLPSITPPSPTVAGLMHFEEVPVDKYTGQPDITIPLVSKNLGSGLTLSATLKYNTMGVRVNERSGWTGTGWSLDAGGVISRTVRGVPDEAKKPTLYDTHKIATGIYHLDVYWNYNSYSEAQRSEFRWNVNGTRLNRYDCEPDLYQFSVLGYTGRFIVDKVGSILVPKLLTKDNAVKVVLAPGDYDMNYNIIRFKVIDANGNSYLFDQKETITSTTSAVAVPYNSTEPIAPSMDHPITSYTSSWHLSEIRGALGQLLATFTYDDSTEAYDGVPSITINKVTNLSDVELHNPYNTSMIRPERSTATTAIVAETKKLAGIFFKDGTRLAFTVSAAHSHPETDGVYLTKVEYKKGTNTLIKEFDLNYDGINNGQRLFLVKVTENGTLGYDLKYNNKQLLPSFGDQENEDEWGYTRTFFKGHVPGHTYNEYNWQASYYGLLESISYPTGGKTTFGFEPHTYSFNGSTPITDFKANPRNYNYGTSSQRFHVNSSACRTYGFGNTNTCTLNPVNTFPGFYLTHEQIIYASYSDASEHDCGGAVGIPPIALYDIEFYNTDTNTGYKLPLANSEGLQKLLPEGHYIYKLKPTTYQSPGLDPEDPENPGNGPVQGIDLYIKIRLEFEEYFEAYKHLIGGGVRIANIMFYEGSELKRRVQYNYSEHGQEFPDQDGYIEGSDLSPYFLSSGAIDSRLDHIRKTYEFGEQKQLFYGGTGSIFFGATGVGYEVTTNEIGAELSKGNYVGYKSVRVSETDNGFTDYTYSSAREWPSPPTTFVYPFRPSMNLDYKRGLLFRTSVFRNDGKKISVNDNSYCYQEDVVAVTHTIGETSCSWKQFFDTYDDYANITGYFDRHPGCCLPGGVLNCGPSAPFSYVSDDLKAGWAKLTGSVKKEYFYNGSSTNMVETSDSFVYNDLNYQVKTQERLIKEGSVIQHYKTAYEYPVGDYDFGLFTSSENASITAMRNANIINSPVTVTYSKDSEQLQQVINTYRSDGLPASVRVSKGTGTPETRITYNSYDDSGNIQDVSMPGGAHTTYIWGYNKTLPIAKIENASFDKVYGAVFHPTGPPPYLDVFSEANLPAINALRDAPAFDKAMITTFVHNPGTGLVSLTDPKKDSLHFYYDTFQRLIASTDNLNNLVGINKYRYASEDAAGHNWVETTLFKEALPYDPLDDYTSVPDADKTVGITYLDGLGRPVQQIAKGQSGLGHDLITFMKYDMLGRQPFQYLPYVRQDNSTEFDTSAESNQALFYADTSGSLTGNPDFENTTNLGAETKYEASPMKRPIEQAAPGNAWASATEHTLKSEILSNDANEVRLYKVTANWNPTFEIYDATLSYSSYYPPGELYKSVVKDEDWRTGQPYPNEHTTAEFKNPEGRVVLKRRYKENETFDTYYVYDQYGNLSFVIPPKANITEVATSTDAINGLCYQYRYDRRNRLAEKKLPGRQWEYIVYDKLDRVALTGPAASPFLDGGTGWITNRYDALGRVVYTAWKSQAATRENRKSLQFDQDNSFLHEVEAEAHNINGILVPYSNNVKPQDGLHILTINYYDDYDETLALPLPTDIETQPIRNNVHGMATGSWVRALEGVNNTNGTSSFVLYDERSRPVSTYSKNYIGGHTQVNTLLDFTGKPEYTLTMHRRTNADDEIVLKDNFTYDAQERPVSHIHQIGTGTPELLSYNQYDELGQLIVKKTGGQDTTGNTFYQHIDYSYNIRGWLTKINNVNDLNDSSGMRDLFAYKINYNTVEHTMPNVTKHFNGNIAETYWISDNDDTQRMYGYAYDVLDRLTDAHYAKNTDTGTPVMIDSYYEHASYDKNGNIGTLQRNGEYDDDTDILQIDSLSYTYSEQNLNRLIRVDDDTDNPNGFNDANTNSNDYGYDDNGNMTSDLNKNITAITYNHLDLPTKVQFGTGDNYITYLYDATGNKLKKVVYKMADPVPDPPLPNAEATYYLDGFQYKKGILQFFPTSEGYVRNTFFDDTNHFNYVYNYTDHLGNIRLSFGFDDYDATVKILEENNYYPFGLKHMNYNMGKVDYDKLYPDGGISLVPRARLPYQYKYNGKELQTELGLQWYDYGARNYDAALGRWMNMDPLAETSRRFSPYAYALDNPVRFIDPDGMEADSTVDAEVEMGEKKIDGESAIEGDDWIKSQETGAYEWRNEVTSQSDTPEGYSYVGKEDVAIVQDLFNSGNSSVSDWDTGLISTEDFDNPYSASGAGFNNMSAKTTMSVNIAADVTTTYNSDGSIQSKQFNGVNISSSISGEVVAPYPGVEIKMVGFSMTLQGNEMSASVMNKQPELRRGGDVPTLTYSSHWNSTSIQNNSGKSFNLNFNFKGQYFNGTSGMSLIGAFGNTGIPNTTNLSTSIKFSH</sequence>
<accession>A0A2S1SGN5</accession>